<name>A0ABY8VA71_9FLAO</name>
<dbReference type="RefSeq" id="WP_284584210.1">
    <property type="nucleotide sequence ID" value="NZ_CP106831.1"/>
</dbReference>
<dbReference type="PROSITE" id="PS51186">
    <property type="entry name" value="GNAT"/>
    <property type="match status" value="1"/>
</dbReference>
<organism evidence="4 5">
    <name type="scientific">Empedobacter falsenii</name>
    <dbReference type="NCBI Taxonomy" id="343874"/>
    <lineage>
        <taxon>Bacteria</taxon>
        <taxon>Pseudomonadati</taxon>
        <taxon>Bacteroidota</taxon>
        <taxon>Flavobacteriia</taxon>
        <taxon>Flavobacteriales</taxon>
        <taxon>Weeksellaceae</taxon>
        <taxon>Empedobacter</taxon>
    </lineage>
</organism>
<dbReference type="CDD" id="cd04301">
    <property type="entry name" value="NAT_SF"/>
    <property type="match status" value="1"/>
</dbReference>
<feature type="domain" description="N-acetyltransferase" evidence="3">
    <location>
        <begin position="3"/>
        <end position="145"/>
    </location>
</feature>
<accession>A0ABY8VA71</accession>
<dbReference type="Proteomes" id="UP001223501">
    <property type="component" value="Chromosome"/>
</dbReference>
<evidence type="ECO:0000259" key="3">
    <source>
        <dbReference type="PROSITE" id="PS51186"/>
    </source>
</evidence>
<keyword evidence="5" id="KW-1185">Reference proteome</keyword>
<dbReference type="PANTHER" id="PTHR42919">
    <property type="entry name" value="N-ALPHA-ACETYLTRANSFERASE"/>
    <property type="match status" value="1"/>
</dbReference>
<proteinExistence type="predicted"/>
<sequence>MDIVYNTATEKEIFQYLTKMNTLYVPALNTITNIEAYSRKLYDKAFRIEYYQKKILSGFLACYFNEEQNFVFVTTISVLPEYQNLGIAQQLLNKIIELSKANPAIKKIDLEVSNQNTNAQKFYIKNGFEDIQVKQTTKILSKDIT</sequence>
<dbReference type="InterPro" id="IPR000182">
    <property type="entry name" value="GNAT_dom"/>
</dbReference>
<keyword evidence="2" id="KW-0012">Acyltransferase</keyword>
<dbReference type="SUPFAM" id="SSF55729">
    <property type="entry name" value="Acyl-CoA N-acyltransferases (Nat)"/>
    <property type="match status" value="1"/>
</dbReference>
<dbReference type="Pfam" id="PF00583">
    <property type="entry name" value="Acetyltransf_1"/>
    <property type="match status" value="1"/>
</dbReference>
<reference evidence="4 5" key="1">
    <citation type="submission" date="2022-09" db="EMBL/GenBank/DDBJ databases">
        <title>Whole genome sequencing analysis of tet(X)-positive Empedobacter falsenii YWS9-3.</title>
        <authorList>
            <person name="Chen C."/>
            <person name="Lv Y.-L."/>
        </authorList>
    </citation>
    <scope>NUCLEOTIDE SEQUENCE [LARGE SCALE GENOMIC DNA]</scope>
    <source>
        <strain evidence="4 5">YWS9-3_T</strain>
    </source>
</reference>
<evidence type="ECO:0000256" key="1">
    <source>
        <dbReference type="ARBA" id="ARBA00022679"/>
    </source>
</evidence>
<dbReference type="InterPro" id="IPR016181">
    <property type="entry name" value="Acyl_CoA_acyltransferase"/>
</dbReference>
<evidence type="ECO:0000313" key="4">
    <source>
        <dbReference type="EMBL" id="WIH98581.1"/>
    </source>
</evidence>
<dbReference type="InterPro" id="IPR051556">
    <property type="entry name" value="N-term/lysine_N-AcTrnsfr"/>
</dbReference>
<protein>
    <submittedName>
        <fullName evidence="4">GNAT family N-acetyltransferase</fullName>
    </submittedName>
</protein>
<keyword evidence="1" id="KW-0808">Transferase</keyword>
<evidence type="ECO:0000313" key="5">
    <source>
        <dbReference type="Proteomes" id="UP001223501"/>
    </source>
</evidence>
<dbReference type="PANTHER" id="PTHR42919:SF8">
    <property type="entry name" value="N-ALPHA-ACETYLTRANSFERASE 50"/>
    <property type="match status" value="1"/>
</dbReference>
<dbReference type="Gene3D" id="3.40.630.30">
    <property type="match status" value="1"/>
</dbReference>
<evidence type="ECO:0000256" key="2">
    <source>
        <dbReference type="ARBA" id="ARBA00023315"/>
    </source>
</evidence>
<gene>
    <name evidence="4" type="ORF">OBA43_06540</name>
</gene>
<dbReference type="EMBL" id="CP106831">
    <property type="protein sequence ID" value="WIH98581.1"/>
    <property type="molecule type" value="Genomic_DNA"/>
</dbReference>